<feature type="domain" description="Methyltransferase" evidence="2">
    <location>
        <begin position="77"/>
        <end position="171"/>
    </location>
</feature>
<dbReference type="KEGG" id="gfe:Gferi_19360"/>
<accession>A0A1D8GQJ4</accession>
<dbReference type="EMBL" id="CP017269">
    <property type="protein sequence ID" value="AOT73215.1"/>
    <property type="molecule type" value="Genomic_DNA"/>
</dbReference>
<protein>
    <submittedName>
        <fullName evidence="3">Cyclopropane-fatty-acyl-phospholipid synthase</fullName>
    </submittedName>
</protein>
<reference evidence="3 4" key="1">
    <citation type="submission" date="2016-09" db="EMBL/GenBank/DDBJ databases">
        <title>Genomic analysis reveals versatility of anaerobic energy metabolism of Geosporobacter ferrireducens IRF9 of phylum Firmicutes.</title>
        <authorList>
            <person name="Kim S.-J."/>
        </authorList>
    </citation>
    <scope>NUCLEOTIDE SEQUENCE [LARGE SCALE GENOMIC DNA]</scope>
    <source>
        <strain evidence="3 4">IRF9</strain>
    </source>
</reference>
<evidence type="ECO:0000259" key="2">
    <source>
        <dbReference type="Pfam" id="PF13649"/>
    </source>
</evidence>
<dbReference type="STRING" id="1424294.Gferi_19360"/>
<dbReference type="Pfam" id="PF13649">
    <property type="entry name" value="Methyltransf_25"/>
    <property type="match status" value="1"/>
</dbReference>
<dbReference type="SUPFAM" id="SSF53335">
    <property type="entry name" value="S-adenosyl-L-methionine-dependent methyltransferases"/>
    <property type="match status" value="1"/>
</dbReference>
<dbReference type="InterPro" id="IPR029063">
    <property type="entry name" value="SAM-dependent_MTases_sf"/>
</dbReference>
<dbReference type="PANTHER" id="PTHR43861">
    <property type="entry name" value="TRANS-ACONITATE 2-METHYLTRANSFERASE-RELATED"/>
    <property type="match status" value="1"/>
</dbReference>
<evidence type="ECO:0000313" key="3">
    <source>
        <dbReference type="EMBL" id="AOT73215.1"/>
    </source>
</evidence>
<evidence type="ECO:0000313" key="4">
    <source>
        <dbReference type="Proteomes" id="UP000095743"/>
    </source>
</evidence>
<name>A0A1D8GQJ4_9FIRM</name>
<evidence type="ECO:0000256" key="1">
    <source>
        <dbReference type="ARBA" id="ARBA00022679"/>
    </source>
</evidence>
<dbReference type="CDD" id="cd02440">
    <property type="entry name" value="AdoMet_MTases"/>
    <property type="match status" value="1"/>
</dbReference>
<keyword evidence="4" id="KW-1185">Reference proteome</keyword>
<dbReference type="Gene3D" id="3.40.50.150">
    <property type="entry name" value="Vaccinia Virus protein VP39"/>
    <property type="match status" value="1"/>
</dbReference>
<gene>
    <name evidence="3" type="ORF">Gferi_19360</name>
</gene>
<dbReference type="AlphaFoldDB" id="A0A1D8GQJ4"/>
<sequence>MIDGDHLNFNVLERFLQRPEPFASGEKLFWNDPHISKGMLAAHLNPAIDAASRRPETIEKTVNHMIRSMNLKAGDKILDLGCGPGLYCKHFAQQGFSVTGVDYSQRSIEYAEQAATDHSLDIEYKYMDYLDMNYCDTFDAVLLIYGDFCVISDKKRDLLLRKIHKALKPDGYFALDVSTKIHRKKNGLKNRWYAAENGFWKPEPHLVLENGFDYPEENLYLDQYLVIEKCGKISVYRNWFHDYSLGEIREVLEAGSFSVQSAWSDLTGKPYKENSEWIGIVAKKESLI</sequence>
<keyword evidence="1" id="KW-0808">Transferase</keyword>
<dbReference type="Proteomes" id="UP000095743">
    <property type="component" value="Chromosome"/>
</dbReference>
<organism evidence="3 4">
    <name type="scientific">Geosporobacter ferrireducens</name>
    <dbReference type="NCBI Taxonomy" id="1424294"/>
    <lineage>
        <taxon>Bacteria</taxon>
        <taxon>Bacillati</taxon>
        <taxon>Bacillota</taxon>
        <taxon>Clostridia</taxon>
        <taxon>Peptostreptococcales</taxon>
        <taxon>Thermotaleaceae</taxon>
        <taxon>Geosporobacter</taxon>
    </lineage>
</organism>
<dbReference type="InterPro" id="IPR041698">
    <property type="entry name" value="Methyltransf_25"/>
</dbReference>
<proteinExistence type="predicted"/>
<dbReference type="GO" id="GO:0016740">
    <property type="term" value="F:transferase activity"/>
    <property type="evidence" value="ECO:0007669"/>
    <property type="project" value="UniProtKB-KW"/>
</dbReference>